<dbReference type="Gene3D" id="3.30.70.1400">
    <property type="entry name" value="Aminomethyltransferase beta-barrel domains"/>
    <property type="match status" value="1"/>
</dbReference>
<dbReference type="AlphaFoldDB" id="A0A5J6MDR9"/>
<dbReference type="Gene3D" id="2.40.30.110">
    <property type="entry name" value="Aminomethyltransferase beta-barrel domains"/>
    <property type="match status" value="1"/>
</dbReference>
<dbReference type="InterPro" id="IPR006222">
    <property type="entry name" value="GCVT_N"/>
</dbReference>
<dbReference type="SUPFAM" id="SSF51905">
    <property type="entry name" value="FAD/NAD(P)-binding domain"/>
    <property type="match status" value="1"/>
</dbReference>
<dbReference type="SUPFAM" id="SSF103025">
    <property type="entry name" value="Folate-binding domain"/>
    <property type="match status" value="1"/>
</dbReference>
<feature type="domain" description="Aminomethyltransferase C-terminal" evidence="5">
    <location>
        <begin position="723"/>
        <end position="805"/>
    </location>
</feature>
<feature type="domain" description="FAD dependent oxidoreductase central" evidence="6">
    <location>
        <begin position="369"/>
        <end position="422"/>
    </location>
</feature>
<dbReference type="Gene3D" id="3.30.1360.120">
    <property type="entry name" value="Probable tRNA modification gtpase trme, domain 1"/>
    <property type="match status" value="1"/>
</dbReference>
<dbReference type="PANTHER" id="PTHR43757">
    <property type="entry name" value="AMINOMETHYLTRANSFERASE"/>
    <property type="match status" value="1"/>
</dbReference>
<feature type="domain" description="GCVT N-terminal" evidence="4">
    <location>
        <begin position="425"/>
        <end position="702"/>
    </location>
</feature>
<evidence type="ECO:0000259" key="5">
    <source>
        <dbReference type="Pfam" id="PF08669"/>
    </source>
</evidence>
<dbReference type="Pfam" id="PF01571">
    <property type="entry name" value="GCV_T"/>
    <property type="match status" value="1"/>
</dbReference>
<dbReference type="InterPro" id="IPR006076">
    <property type="entry name" value="FAD-dep_OxRdtase"/>
</dbReference>
<dbReference type="OrthoDB" id="9804379at2"/>
<feature type="domain" description="FAD dependent oxidoreductase" evidence="3">
    <location>
        <begin position="9"/>
        <end position="365"/>
    </location>
</feature>
<evidence type="ECO:0000313" key="8">
    <source>
        <dbReference type="Proteomes" id="UP000326202"/>
    </source>
</evidence>
<dbReference type="InterPro" id="IPR036188">
    <property type="entry name" value="FAD/NAD-bd_sf"/>
</dbReference>
<evidence type="ECO:0000259" key="3">
    <source>
        <dbReference type="Pfam" id="PF01266"/>
    </source>
</evidence>
<dbReference type="Pfam" id="PF08669">
    <property type="entry name" value="GCV_T_C"/>
    <property type="match status" value="1"/>
</dbReference>
<keyword evidence="2" id="KW-0560">Oxidoreductase</keyword>
<dbReference type="Pfam" id="PF16350">
    <property type="entry name" value="FAO_M"/>
    <property type="match status" value="1"/>
</dbReference>
<comment type="similarity">
    <text evidence="1">Belongs to the GcvT family.</text>
</comment>
<evidence type="ECO:0000313" key="7">
    <source>
        <dbReference type="EMBL" id="QEX15568.1"/>
    </source>
</evidence>
<protein>
    <submittedName>
        <fullName evidence="7">FAD-dependent oxidoreductase</fullName>
    </submittedName>
</protein>
<keyword evidence="8" id="KW-1185">Reference proteome</keyword>
<dbReference type="InterPro" id="IPR028896">
    <property type="entry name" value="GcvT/YgfZ/DmdA"/>
</dbReference>
<evidence type="ECO:0000256" key="1">
    <source>
        <dbReference type="ARBA" id="ARBA00008609"/>
    </source>
</evidence>
<dbReference type="SUPFAM" id="SSF101790">
    <property type="entry name" value="Aminomethyltransferase beta-barrel domain"/>
    <property type="match status" value="1"/>
</dbReference>
<evidence type="ECO:0000259" key="6">
    <source>
        <dbReference type="Pfam" id="PF16350"/>
    </source>
</evidence>
<name>A0A5J6MDR9_9PROT</name>
<organism evidence="7 8">
    <name type="scientific">Hypericibacter terrae</name>
    <dbReference type="NCBI Taxonomy" id="2602015"/>
    <lineage>
        <taxon>Bacteria</taxon>
        <taxon>Pseudomonadati</taxon>
        <taxon>Pseudomonadota</taxon>
        <taxon>Alphaproteobacteria</taxon>
        <taxon>Rhodospirillales</taxon>
        <taxon>Dongiaceae</taxon>
        <taxon>Hypericibacter</taxon>
    </lineage>
</organism>
<dbReference type="InterPro" id="IPR013977">
    <property type="entry name" value="GcvT_C"/>
</dbReference>
<dbReference type="PANTHER" id="PTHR43757:SF15">
    <property type="entry name" value="PYRUVATE DEHYDROGENASE PHOSPHATASE REGULATORY SUBUNIT, MITOCHONDRIAL-LIKE"/>
    <property type="match status" value="1"/>
</dbReference>
<evidence type="ECO:0000259" key="4">
    <source>
        <dbReference type="Pfam" id="PF01571"/>
    </source>
</evidence>
<dbReference type="Pfam" id="PF01266">
    <property type="entry name" value="DAO"/>
    <property type="match status" value="1"/>
</dbReference>
<dbReference type="Gene3D" id="3.50.50.60">
    <property type="entry name" value="FAD/NAD(P)-binding domain"/>
    <property type="match status" value="1"/>
</dbReference>
<dbReference type="InterPro" id="IPR027266">
    <property type="entry name" value="TrmE/GcvT-like"/>
</dbReference>
<dbReference type="PROSITE" id="PS51257">
    <property type="entry name" value="PROKAR_LIPOPROTEIN"/>
    <property type="match status" value="1"/>
</dbReference>
<reference evidence="7 8" key="1">
    <citation type="submission" date="2019-08" db="EMBL/GenBank/DDBJ databases">
        <title>Hyperibacter terrae gen. nov., sp. nov. and Hyperibacter viscosus sp. nov., two new members in the family Rhodospirillaceae isolated from the rhizosphere of Hypericum perforatum.</title>
        <authorList>
            <person name="Noviana Z."/>
        </authorList>
    </citation>
    <scope>NUCLEOTIDE SEQUENCE [LARGE SCALE GENOMIC DNA]</scope>
    <source>
        <strain evidence="7 8">R5913</strain>
    </source>
</reference>
<evidence type="ECO:0000256" key="2">
    <source>
        <dbReference type="ARBA" id="ARBA00023002"/>
    </source>
</evidence>
<proteinExistence type="inferred from homology"/>
<sequence length="814" mass="88284">MSEIPSRADVVVIGGGITGCSVLYHLAKAGCNDAILLERHQLTSGTTWHAAALVTVLRGSPTLATLAQYSAALYASLEAETGQSTGWRRPGHLTVAASKERMESLRHSASSARSFGLEVEMITASEVAAKWPLLRTEDLHGALWSPTSGRVDPSDTCQALVKGARRRGARIFENTAVTRFDIADGRIKGVRTAFGTIQCNTVVNCAGLWSREVGAMAGHAVPLYACEHLYMLTDPVAGVTADLPAVRDSDAYLYFREDVGGLLVGCFEPNPKPLPVERLPRDSGFVLMDEDWDHFEPMMKNAIHRIPALETAGMRSFINGPESFTLDSTPLIGQAPEVRGLFTACGMNSSGIVFGGGVGWAVTEWITRGRPPIDLWSTDVRRYSAGDNNLKALSERIPEVLAKHFEIPWPGHDYDTVRSVKRTPLHGELKARGAAFTQRAGWERPAWFSPDGQPAAPDQTYGRPSWFANWRAEHEAARDGVALFDQSPFSKLLLQGRDVAKFLQRLCANEVEVAPGKIVYTSLLNAEGGIESDLTLTRLRADAFLLVTGAQQGVRDTHWLTSNIGEGEHVALANVTSGSAVLGLAGPRSRELLARLTPQDMSNTAFPFGTAREIEIGYGRALALRVSYTGELGWELHVPAEFSVGVFEEIMAAGKAFGLRLAGTAAMGSLRLEKGFRSWGHDIGPTDTPLEAGLGFALRFDKAGGFIGRDALLRKREEGGRTRRLMSFVFDDPDIFAHHHEPIYRNGERCGSLSSASFGHSLGRTVALGWIKGGALADGAILEDRFEIEVAGRRHAATPHVKAPFDPQGSRMRS</sequence>
<dbReference type="Gene3D" id="3.30.9.10">
    <property type="entry name" value="D-Amino Acid Oxidase, subunit A, domain 2"/>
    <property type="match status" value="1"/>
</dbReference>
<dbReference type="KEGG" id="htq:FRZ44_08550"/>
<dbReference type="InterPro" id="IPR029043">
    <property type="entry name" value="GcvT/YgfZ_C"/>
</dbReference>
<accession>A0A5J6MDR9</accession>
<dbReference type="Proteomes" id="UP000326202">
    <property type="component" value="Chromosome"/>
</dbReference>
<dbReference type="SUPFAM" id="SSF54373">
    <property type="entry name" value="FAD-linked reductases, C-terminal domain"/>
    <property type="match status" value="1"/>
</dbReference>
<gene>
    <name evidence="7" type="ORF">FRZ44_08550</name>
</gene>
<dbReference type="EMBL" id="CP042906">
    <property type="protein sequence ID" value="QEX15568.1"/>
    <property type="molecule type" value="Genomic_DNA"/>
</dbReference>
<dbReference type="InterPro" id="IPR032503">
    <property type="entry name" value="FAO_M"/>
</dbReference>
<dbReference type="RefSeq" id="WP_151176009.1">
    <property type="nucleotide sequence ID" value="NZ_CP042906.1"/>
</dbReference>
<dbReference type="GO" id="GO:0016491">
    <property type="term" value="F:oxidoreductase activity"/>
    <property type="evidence" value="ECO:0007669"/>
    <property type="project" value="UniProtKB-KW"/>
</dbReference>